<keyword evidence="1" id="KW-0472">Membrane</keyword>
<feature type="transmembrane region" description="Helical" evidence="1">
    <location>
        <begin position="83"/>
        <end position="102"/>
    </location>
</feature>
<evidence type="ECO:0008006" key="4">
    <source>
        <dbReference type="Google" id="ProtNLM"/>
    </source>
</evidence>
<protein>
    <recommendedName>
        <fullName evidence="4">Transmembrane protein</fullName>
    </recommendedName>
</protein>
<keyword evidence="1" id="KW-1133">Transmembrane helix</keyword>
<proteinExistence type="predicted"/>
<reference evidence="2 3" key="1">
    <citation type="submission" date="2016-06" db="EMBL/GenBank/DDBJ databases">
        <authorList>
            <person name="Kjaerup R.B."/>
            <person name="Dalgaard T.S."/>
            <person name="Juul-Madsen H.R."/>
        </authorList>
    </citation>
    <scope>NUCLEOTIDE SEQUENCE [LARGE SCALE GENOMIC DNA]</scope>
    <source>
        <strain evidence="2 3">ACS1953</strain>
    </source>
</reference>
<gene>
    <name evidence="2" type="ORF">A5726_24755</name>
</gene>
<evidence type="ECO:0000313" key="3">
    <source>
        <dbReference type="Proteomes" id="UP000093779"/>
    </source>
</evidence>
<feature type="transmembrane region" description="Helical" evidence="1">
    <location>
        <begin position="24"/>
        <end position="45"/>
    </location>
</feature>
<feature type="transmembrane region" description="Helical" evidence="1">
    <location>
        <begin position="57"/>
        <end position="76"/>
    </location>
</feature>
<evidence type="ECO:0000256" key="1">
    <source>
        <dbReference type="SAM" id="Phobius"/>
    </source>
</evidence>
<dbReference type="Proteomes" id="UP000093779">
    <property type="component" value="Unassembled WGS sequence"/>
</dbReference>
<dbReference type="RefSeq" id="WP_064898931.1">
    <property type="nucleotide sequence ID" value="NZ_LZHX01000087.1"/>
</dbReference>
<name>A0A1A1YK90_9MYCO</name>
<accession>A0A1A1YK90</accession>
<dbReference type="AlphaFoldDB" id="A0A1A1YK90"/>
<keyword evidence="1" id="KW-0812">Transmembrane</keyword>
<evidence type="ECO:0000313" key="2">
    <source>
        <dbReference type="EMBL" id="OBF14376.1"/>
    </source>
</evidence>
<dbReference type="EMBL" id="LZHX01000087">
    <property type="protein sequence ID" value="OBF14376.1"/>
    <property type="molecule type" value="Genomic_DNA"/>
</dbReference>
<organism evidence="2 3">
    <name type="scientific">Mycolicibacterium conceptionense</name>
    <dbReference type="NCBI Taxonomy" id="451644"/>
    <lineage>
        <taxon>Bacteria</taxon>
        <taxon>Bacillati</taxon>
        <taxon>Actinomycetota</taxon>
        <taxon>Actinomycetes</taxon>
        <taxon>Mycobacteriales</taxon>
        <taxon>Mycobacteriaceae</taxon>
        <taxon>Mycolicibacterium</taxon>
    </lineage>
</organism>
<sequence>MSELPPAVVAVLPKPRKSRHPWQWCICTGLLILAVSQLTIGPLPASSLAAESVRMTAWLNIQTLVACGFCLCATWVHDGWLRLGVEFAGQTLAASVFGYYAFISWQRYGLADGLGLAMTVTGAIALAAILRAGQIACTMHKFRRAFILSTEQAREQVDG</sequence>
<comment type="caution">
    <text evidence="2">The sequence shown here is derived from an EMBL/GenBank/DDBJ whole genome shotgun (WGS) entry which is preliminary data.</text>
</comment>
<feature type="transmembrane region" description="Helical" evidence="1">
    <location>
        <begin position="114"/>
        <end position="133"/>
    </location>
</feature>